<keyword evidence="4" id="KW-0378">Hydrolase</keyword>
<keyword evidence="8" id="KW-1185">Reference proteome</keyword>
<dbReference type="InterPro" id="IPR034164">
    <property type="entry name" value="Pepsin-like_dom"/>
</dbReference>
<evidence type="ECO:0000256" key="3">
    <source>
        <dbReference type="ARBA" id="ARBA00022750"/>
    </source>
</evidence>
<dbReference type="InterPro" id="IPR001461">
    <property type="entry name" value="Aspartic_peptidase_A1"/>
</dbReference>
<comment type="similarity">
    <text evidence="1">Belongs to the peptidase A1 family.</text>
</comment>
<dbReference type="InterPro" id="IPR033121">
    <property type="entry name" value="PEPTIDASE_A1"/>
</dbReference>
<evidence type="ECO:0000259" key="6">
    <source>
        <dbReference type="PROSITE" id="PS51767"/>
    </source>
</evidence>
<evidence type="ECO:0000256" key="4">
    <source>
        <dbReference type="ARBA" id="ARBA00022801"/>
    </source>
</evidence>
<accession>A0A7J6LWP0</accession>
<dbReference type="OrthoDB" id="15189at2759"/>
<dbReference type="InterPro" id="IPR021109">
    <property type="entry name" value="Peptidase_aspartic_dom_sf"/>
</dbReference>
<dbReference type="AlphaFoldDB" id="A0A7J6LWP0"/>
<dbReference type="CDD" id="cd05471">
    <property type="entry name" value="pepsin_like"/>
    <property type="match status" value="1"/>
</dbReference>
<evidence type="ECO:0000256" key="2">
    <source>
        <dbReference type="ARBA" id="ARBA00022670"/>
    </source>
</evidence>
<dbReference type="EMBL" id="JAAPAO010000319">
    <property type="protein sequence ID" value="KAF4663380.1"/>
    <property type="molecule type" value="Genomic_DNA"/>
</dbReference>
<gene>
    <name evidence="7" type="ORF">FOL47_005769</name>
</gene>
<feature type="disulfide bond" evidence="5">
    <location>
        <begin position="257"/>
        <end position="297"/>
    </location>
</feature>
<dbReference type="GO" id="GO:0004190">
    <property type="term" value="F:aspartic-type endopeptidase activity"/>
    <property type="evidence" value="ECO:0007669"/>
    <property type="project" value="UniProtKB-KW"/>
</dbReference>
<dbReference type="PANTHER" id="PTHR47966">
    <property type="entry name" value="BETA-SITE APP-CLEAVING ENZYME, ISOFORM A-RELATED"/>
    <property type="match status" value="1"/>
</dbReference>
<sequence length="355" mass="39062">MSRRIVKWKVVTDEITVLIQADGQDLNLMIDTGAGDTFVLSDQSICDGEPCGKLIYGSYHGKLEPHEGYWTSVVFQDKSRVDMVYHKGTFTLGGDEIPEVDFGIVRHYSTFGLPPHATLGLAPRPEDGDHAPLLDQLLDKGVITRREFSIYFQPENMDEGELIIGGKDTTEYQEPFLQVPLTVGAKTWTIDLKGVEVGGEMSSTSRPILIDSGANSLFGSLKVIAPILKAIQARLKAAGRDLVLNFSPASSHKLQSCSDRVYLPSIKLVLRGKSDTDVNVTVPSELYVLETRGGRSCTLMIKESRGPTAVGLTLLRHYNLHYQWDARQIGIALANPKLIDDRPSAGQRSRSLVLP</sequence>
<dbReference type="SUPFAM" id="SSF50630">
    <property type="entry name" value="Acid proteases"/>
    <property type="match status" value="1"/>
</dbReference>
<dbReference type="PRINTS" id="PR00792">
    <property type="entry name" value="PEPSIN"/>
</dbReference>
<keyword evidence="5" id="KW-1015">Disulfide bond</keyword>
<dbReference type="PROSITE" id="PS51767">
    <property type="entry name" value="PEPTIDASE_A1"/>
    <property type="match status" value="1"/>
</dbReference>
<evidence type="ECO:0000313" key="8">
    <source>
        <dbReference type="Proteomes" id="UP000591131"/>
    </source>
</evidence>
<reference evidence="7 8" key="1">
    <citation type="submission" date="2020-04" db="EMBL/GenBank/DDBJ databases">
        <title>Perkinsus chesapeaki whole genome sequence.</title>
        <authorList>
            <person name="Bogema D.R."/>
        </authorList>
    </citation>
    <scope>NUCLEOTIDE SEQUENCE [LARGE SCALE GENOMIC DNA]</scope>
    <source>
        <strain evidence="7">ATCC PRA-425</strain>
    </source>
</reference>
<dbReference type="Proteomes" id="UP000591131">
    <property type="component" value="Unassembled WGS sequence"/>
</dbReference>
<evidence type="ECO:0000256" key="5">
    <source>
        <dbReference type="PIRSR" id="PIRSR601461-2"/>
    </source>
</evidence>
<comment type="caution">
    <text evidence="7">The sequence shown here is derived from an EMBL/GenBank/DDBJ whole genome shotgun (WGS) entry which is preliminary data.</text>
</comment>
<keyword evidence="3" id="KW-0064">Aspartyl protease</keyword>
<name>A0A7J6LWP0_PERCH</name>
<dbReference type="Gene3D" id="2.40.70.10">
    <property type="entry name" value="Acid Proteases"/>
    <property type="match status" value="2"/>
</dbReference>
<feature type="domain" description="Peptidase A1" evidence="6">
    <location>
        <begin position="13"/>
        <end position="332"/>
    </location>
</feature>
<evidence type="ECO:0000313" key="7">
    <source>
        <dbReference type="EMBL" id="KAF4663380.1"/>
    </source>
</evidence>
<protein>
    <recommendedName>
        <fullName evidence="6">Peptidase A1 domain-containing protein</fullName>
    </recommendedName>
</protein>
<dbReference type="PANTHER" id="PTHR47966:SF51">
    <property type="entry name" value="BETA-SITE APP-CLEAVING ENZYME, ISOFORM A-RELATED"/>
    <property type="match status" value="1"/>
</dbReference>
<dbReference type="Pfam" id="PF00026">
    <property type="entry name" value="Asp"/>
    <property type="match status" value="1"/>
</dbReference>
<dbReference type="GO" id="GO:0006508">
    <property type="term" value="P:proteolysis"/>
    <property type="evidence" value="ECO:0007669"/>
    <property type="project" value="UniProtKB-KW"/>
</dbReference>
<organism evidence="7 8">
    <name type="scientific">Perkinsus chesapeaki</name>
    <name type="common">Clam parasite</name>
    <name type="synonym">Perkinsus andrewsi</name>
    <dbReference type="NCBI Taxonomy" id="330153"/>
    <lineage>
        <taxon>Eukaryota</taxon>
        <taxon>Sar</taxon>
        <taxon>Alveolata</taxon>
        <taxon>Perkinsozoa</taxon>
        <taxon>Perkinsea</taxon>
        <taxon>Perkinsida</taxon>
        <taxon>Perkinsidae</taxon>
        <taxon>Perkinsus</taxon>
    </lineage>
</organism>
<evidence type="ECO:0000256" key="1">
    <source>
        <dbReference type="ARBA" id="ARBA00007447"/>
    </source>
</evidence>
<proteinExistence type="inferred from homology"/>
<keyword evidence="2" id="KW-0645">Protease</keyword>